<dbReference type="Proteomes" id="UP000827092">
    <property type="component" value="Unassembled WGS sequence"/>
</dbReference>
<dbReference type="SUPFAM" id="SSF56219">
    <property type="entry name" value="DNase I-like"/>
    <property type="match status" value="1"/>
</dbReference>
<reference evidence="1 2" key="1">
    <citation type="journal article" date="2022" name="Nat. Ecol. Evol.">
        <title>A masculinizing supergene underlies an exaggerated male reproductive morph in a spider.</title>
        <authorList>
            <person name="Hendrickx F."/>
            <person name="De Corte Z."/>
            <person name="Sonet G."/>
            <person name="Van Belleghem S.M."/>
            <person name="Kostlbacher S."/>
            <person name="Vangestel C."/>
        </authorList>
    </citation>
    <scope>NUCLEOTIDE SEQUENCE [LARGE SCALE GENOMIC DNA]</scope>
    <source>
        <strain evidence="1">W744_W776</strain>
    </source>
</reference>
<dbReference type="Gene3D" id="3.60.10.10">
    <property type="entry name" value="Endonuclease/exonuclease/phosphatase"/>
    <property type="match status" value="1"/>
</dbReference>
<dbReference type="InterPro" id="IPR036691">
    <property type="entry name" value="Endo/exonu/phosph_ase_sf"/>
</dbReference>
<evidence type="ECO:0000313" key="1">
    <source>
        <dbReference type="EMBL" id="KAG8175762.1"/>
    </source>
</evidence>
<name>A0AAV6TUT1_9ARAC</name>
<protein>
    <recommendedName>
        <fullName evidence="3">Endonuclease/exonuclease/phosphatase domain-containing protein</fullName>
    </recommendedName>
</protein>
<dbReference type="EMBL" id="JAFNEN010000950">
    <property type="protein sequence ID" value="KAG8175762.1"/>
    <property type="molecule type" value="Genomic_DNA"/>
</dbReference>
<dbReference type="AlphaFoldDB" id="A0AAV6TUT1"/>
<evidence type="ECO:0008006" key="3">
    <source>
        <dbReference type="Google" id="ProtNLM"/>
    </source>
</evidence>
<evidence type="ECO:0000313" key="2">
    <source>
        <dbReference type="Proteomes" id="UP000827092"/>
    </source>
</evidence>
<organism evidence="1 2">
    <name type="scientific">Oedothorax gibbosus</name>
    <dbReference type="NCBI Taxonomy" id="931172"/>
    <lineage>
        <taxon>Eukaryota</taxon>
        <taxon>Metazoa</taxon>
        <taxon>Ecdysozoa</taxon>
        <taxon>Arthropoda</taxon>
        <taxon>Chelicerata</taxon>
        <taxon>Arachnida</taxon>
        <taxon>Araneae</taxon>
        <taxon>Araneomorphae</taxon>
        <taxon>Entelegynae</taxon>
        <taxon>Araneoidea</taxon>
        <taxon>Linyphiidae</taxon>
        <taxon>Erigoninae</taxon>
        <taxon>Oedothorax</taxon>
    </lineage>
</organism>
<accession>A0AAV6TUT1</accession>
<keyword evidence="2" id="KW-1185">Reference proteome</keyword>
<gene>
    <name evidence="1" type="ORF">JTE90_029247</name>
</gene>
<sequence length="118" mass="13179">MVNNTKSTEDIIVPSTEDIIVPSTEDIIVPSTEDIIAPSTEDIIPEVGITKFEDVYLILVYKSPNYPSDSLFQNLNDMLSDLNTDKIVVVGDFNIDWKKSAAKFRSWMSSAFISTIDT</sequence>
<comment type="caution">
    <text evidence="1">The sequence shown here is derived from an EMBL/GenBank/DDBJ whole genome shotgun (WGS) entry which is preliminary data.</text>
</comment>
<proteinExistence type="predicted"/>